<gene>
    <name evidence="8" type="ORF">FB567DRAFT_527102</name>
</gene>
<organism evidence="8 9">
    <name type="scientific">Paraphoma chrysanthemicola</name>
    <dbReference type="NCBI Taxonomy" id="798071"/>
    <lineage>
        <taxon>Eukaryota</taxon>
        <taxon>Fungi</taxon>
        <taxon>Dikarya</taxon>
        <taxon>Ascomycota</taxon>
        <taxon>Pezizomycotina</taxon>
        <taxon>Dothideomycetes</taxon>
        <taxon>Pleosporomycetidae</taxon>
        <taxon>Pleosporales</taxon>
        <taxon>Pleosporineae</taxon>
        <taxon>Phaeosphaeriaceae</taxon>
        <taxon>Paraphoma</taxon>
    </lineage>
</organism>
<dbReference type="Pfam" id="PF02805">
    <property type="entry name" value="Ada_Zn_binding"/>
    <property type="match status" value="1"/>
</dbReference>
<reference evidence="8" key="1">
    <citation type="journal article" date="2021" name="Nat. Commun.">
        <title>Genetic determinants of endophytism in the Arabidopsis root mycobiome.</title>
        <authorList>
            <person name="Mesny F."/>
            <person name="Miyauchi S."/>
            <person name="Thiergart T."/>
            <person name="Pickel B."/>
            <person name="Atanasova L."/>
            <person name="Karlsson M."/>
            <person name="Huettel B."/>
            <person name="Barry K.W."/>
            <person name="Haridas S."/>
            <person name="Chen C."/>
            <person name="Bauer D."/>
            <person name="Andreopoulos W."/>
            <person name="Pangilinan J."/>
            <person name="LaButti K."/>
            <person name="Riley R."/>
            <person name="Lipzen A."/>
            <person name="Clum A."/>
            <person name="Drula E."/>
            <person name="Henrissat B."/>
            <person name="Kohler A."/>
            <person name="Grigoriev I.V."/>
            <person name="Martin F.M."/>
            <person name="Hacquard S."/>
        </authorList>
    </citation>
    <scope>NUCLEOTIDE SEQUENCE</scope>
    <source>
        <strain evidence="8">MPI-SDFR-AT-0120</strain>
    </source>
</reference>
<dbReference type="Gene3D" id="3.40.10.10">
    <property type="entry name" value="DNA Methylphosphotriester Repair Domain"/>
    <property type="match status" value="1"/>
</dbReference>
<keyword evidence="2" id="KW-0489">Methyltransferase</keyword>
<evidence type="ECO:0000259" key="7">
    <source>
        <dbReference type="PROSITE" id="PS01124"/>
    </source>
</evidence>
<keyword evidence="9" id="KW-1185">Reference proteome</keyword>
<dbReference type="SUPFAM" id="SSF46689">
    <property type="entry name" value="Homeodomain-like"/>
    <property type="match status" value="1"/>
</dbReference>
<keyword evidence="5" id="KW-0804">Transcription</keyword>
<dbReference type="Pfam" id="PF00165">
    <property type="entry name" value="HTH_AraC"/>
    <property type="match status" value="1"/>
</dbReference>
<dbReference type="InterPro" id="IPR018060">
    <property type="entry name" value="HTH_AraC"/>
</dbReference>
<evidence type="ECO:0000256" key="3">
    <source>
        <dbReference type="ARBA" id="ARBA00023015"/>
    </source>
</evidence>
<dbReference type="GO" id="GO:0008270">
    <property type="term" value="F:zinc ion binding"/>
    <property type="evidence" value="ECO:0007669"/>
    <property type="project" value="InterPro"/>
</dbReference>
<evidence type="ECO:0000313" key="8">
    <source>
        <dbReference type="EMBL" id="KAH7087165.1"/>
    </source>
</evidence>
<dbReference type="PROSITE" id="PS01124">
    <property type="entry name" value="HTH_ARAC_FAMILY_2"/>
    <property type="match status" value="1"/>
</dbReference>
<evidence type="ECO:0000256" key="1">
    <source>
        <dbReference type="ARBA" id="ARBA00001947"/>
    </source>
</evidence>
<protein>
    <submittedName>
        <fullName evidence="8">Metal binding domain of Ada-domain-containing protein</fullName>
    </submittedName>
</protein>
<dbReference type="EMBL" id="JAGMVJ010000010">
    <property type="protein sequence ID" value="KAH7087165.1"/>
    <property type="molecule type" value="Genomic_DNA"/>
</dbReference>
<dbReference type="OrthoDB" id="2447880at2759"/>
<evidence type="ECO:0000256" key="5">
    <source>
        <dbReference type="ARBA" id="ARBA00023163"/>
    </source>
</evidence>
<feature type="domain" description="HTH araC/xylS-type" evidence="7">
    <location>
        <begin position="84"/>
        <end position="142"/>
    </location>
</feature>
<sequence>MVYITDTARWRALATRDANANGHFVYSVKTTNIYCRPTCPARLARRANVGFYKTPTEAEADGFRACKRCKPNSAPEDPQEKAVEKACAVIEEAVRNHDPKSLRLQDLAKNVGLTPRYFHKIFKDKTGMTPKEWAKARQASQSSADATPALGGSPSTSVEVDSTDWDLFHFSEFNELVDFDFDGSASLGYNLATGADQPVSMGHGNAIDVNILYDLWSSGYEPNGVEAGCVVANDSLLNTLGEVRAPALMRPSTGKPMPISSTFELDVDALLRCDNGLF</sequence>
<name>A0A8K0R778_9PLEO</name>
<evidence type="ECO:0000313" key="9">
    <source>
        <dbReference type="Proteomes" id="UP000813461"/>
    </source>
</evidence>
<keyword evidence="3" id="KW-0805">Transcription regulation</keyword>
<keyword evidence="2" id="KW-0808">Transferase</keyword>
<accession>A0A8K0R778</accession>
<evidence type="ECO:0000256" key="2">
    <source>
        <dbReference type="ARBA" id="ARBA00022603"/>
    </source>
</evidence>
<proteinExistence type="predicted"/>
<dbReference type="InterPro" id="IPR004026">
    <property type="entry name" value="Ada_DNA_repair_Zn-bd"/>
</dbReference>
<dbReference type="GO" id="GO:0043565">
    <property type="term" value="F:sequence-specific DNA binding"/>
    <property type="evidence" value="ECO:0007669"/>
    <property type="project" value="InterPro"/>
</dbReference>
<dbReference type="SUPFAM" id="SSF57884">
    <property type="entry name" value="Ada DNA repair protein, N-terminal domain (N-Ada 10)"/>
    <property type="match status" value="1"/>
</dbReference>
<evidence type="ECO:0000256" key="4">
    <source>
        <dbReference type="ARBA" id="ARBA00023159"/>
    </source>
</evidence>
<keyword evidence="4" id="KW-0010">Activator</keyword>
<dbReference type="GO" id="GO:0032259">
    <property type="term" value="P:methylation"/>
    <property type="evidence" value="ECO:0007669"/>
    <property type="project" value="UniProtKB-KW"/>
</dbReference>
<comment type="cofactor">
    <cofactor evidence="1">
        <name>Zn(2+)</name>
        <dbReference type="ChEBI" id="CHEBI:29105"/>
    </cofactor>
</comment>
<comment type="caution">
    <text evidence="8">The sequence shown here is derived from an EMBL/GenBank/DDBJ whole genome shotgun (WGS) entry which is preliminary data.</text>
</comment>
<dbReference type="InterPro" id="IPR009057">
    <property type="entry name" value="Homeodomain-like_sf"/>
</dbReference>
<dbReference type="AlphaFoldDB" id="A0A8K0R778"/>
<dbReference type="GO" id="GO:0003700">
    <property type="term" value="F:DNA-binding transcription factor activity"/>
    <property type="evidence" value="ECO:0007669"/>
    <property type="project" value="InterPro"/>
</dbReference>
<dbReference type="GO" id="GO:0008168">
    <property type="term" value="F:methyltransferase activity"/>
    <property type="evidence" value="ECO:0007669"/>
    <property type="project" value="UniProtKB-KW"/>
</dbReference>
<dbReference type="GO" id="GO:0006281">
    <property type="term" value="P:DNA repair"/>
    <property type="evidence" value="ECO:0007669"/>
    <property type="project" value="InterPro"/>
</dbReference>
<dbReference type="Proteomes" id="UP000813461">
    <property type="component" value="Unassembled WGS sequence"/>
</dbReference>
<dbReference type="Gene3D" id="1.10.10.60">
    <property type="entry name" value="Homeodomain-like"/>
    <property type="match status" value="1"/>
</dbReference>
<feature type="region of interest" description="Disordered" evidence="6">
    <location>
        <begin position="132"/>
        <end position="157"/>
    </location>
</feature>
<dbReference type="InterPro" id="IPR035451">
    <property type="entry name" value="Ada-like_dom_sf"/>
</dbReference>
<evidence type="ECO:0000256" key="6">
    <source>
        <dbReference type="SAM" id="MobiDB-lite"/>
    </source>
</evidence>